<dbReference type="InterPro" id="IPR001245">
    <property type="entry name" value="Ser-Thr/Tyr_kinase_cat_dom"/>
</dbReference>
<keyword evidence="6" id="KW-0067">ATP-binding</keyword>
<keyword evidence="3" id="KW-0808">Transferase</keyword>
<dbReference type="Gramene" id="rna-gnl|WGS:NBSK|LSAT_5X57060_mrna">
    <property type="protein sequence ID" value="cds-PLY63914.1"/>
    <property type="gene ID" value="gene-LSAT_5X57060"/>
</dbReference>
<dbReference type="Gene3D" id="3.30.200.20">
    <property type="entry name" value="Phosphorylase Kinase, domain 1"/>
    <property type="match status" value="1"/>
</dbReference>
<proteinExistence type="predicted"/>
<dbReference type="Proteomes" id="UP000235145">
    <property type="component" value="Unassembled WGS sequence"/>
</dbReference>
<evidence type="ECO:0000256" key="8">
    <source>
        <dbReference type="ARBA" id="ARBA00048679"/>
    </source>
</evidence>
<evidence type="ECO:0000259" key="10">
    <source>
        <dbReference type="PROSITE" id="PS50011"/>
    </source>
</evidence>
<evidence type="ECO:0000256" key="2">
    <source>
        <dbReference type="ARBA" id="ARBA00022527"/>
    </source>
</evidence>
<gene>
    <name evidence="11" type="ORF">LSAT_V11C500248800</name>
</gene>
<organism evidence="11 12">
    <name type="scientific">Lactuca sativa</name>
    <name type="common">Garden lettuce</name>
    <dbReference type="NCBI Taxonomy" id="4236"/>
    <lineage>
        <taxon>Eukaryota</taxon>
        <taxon>Viridiplantae</taxon>
        <taxon>Streptophyta</taxon>
        <taxon>Embryophyta</taxon>
        <taxon>Tracheophyta</taxon>
        <taxon>Spermatophyta</taxon>
        <taxon>Magnoliopsida</taxon>
        <taxon>eudicotyledons</taxon>
        <taxon>Gunneridae</taxon>
        <taxon>Pentapetalae</taxon>
        <taxon>asterids</taxon>
        <taxon>campanulids</taxon>
        <taxon>Asterales</taxon>
        <taxon>Asteraceae</taxon>
        <taxon>Cichorioideae</taxon>
        <taxon>Cichorieae</taxon>
        <taxon>Lactucinae</taxon>
        <taxon>Lactuca</taxon>
    </lineage>
</organism>
<comment type="catalytic activity">
    <reaction evidence="8">
        <text>L-seryl-[protein] + ATP = O-phospho-L-seryl-[protein] + ADP + H(+)</text>
        <dbReference type="Rhea" id="RHEA:17989"/>
        <dbReference type="Rhea" id="RHEA-COMP:9863"/>
        <dbReference type="Rhea" id="RHEA-COMP:11604"/>
        <dbReference type="ChEBI" id="CHEBI:15378"/>
        <dbReference type="ChEBI" id="CHEBI:29999"/>
        <dbReference type="ChEBI" id="CHEBI:30616"/>
        <dbReference type="ChEBI" id="CHEBI:83421"/>
        <dbReference type="ChEBI" id="CHEBI:456216"/>
        <dbReference type="EC" id="2.7.11.1"/>
    </reaction>
</comment>
<evidence type="ECO:0000256" key="6">
    <source>
        <dbReference type="ARBA" id="ARBA00022840"/>
    </source>
</evidence>
<evidence type="ECO:0000256" key="3">
    <source>
        <dbReference type="ARBA" id="ARBA00022679"/>
    </source>
</evidence>
<dbReference type="EMBL" id="NBSK02000005">
    <property type="protein sequence ID" value="KAJ0207038.1"/>
    <property type="molecule type" value="Genomic_DNA"/>
</dbReference>
<evidence type="ECO:0000313" key="11">
    <source>
        <dbReference type="EMBL" id="KAJ0207038.1"/>
    </source>
</evidence>
<feature type="region of interest" description="Disordered" evidence="9">
    <location>
        <begin position="306"/>
        <end position="330"/>
    </location>
</feature>
<dbReference type="OrthoDB" id="423313at2759"/>
<dbReference type="InterPro" id="IPR036249">
    <property type="entry name" value="Thioredoxin-like_sf"/>
</dbReference>
<comment type="caution">
    <text evidence="11">The sequence shown here is derived from an EMBL/GenBank/DDBJ whole genome shotgun (WGS) entry which is preliminary data.</text>
</comment>
<dbReference type="GO" id="GO:0004674">
    <property type="term" value="F:protein serine/threonine kinase activity"/>
    <property type="evidence" value="ECO:0007669"/>
    <property type="project" value="UniProtKB-KW"/>
</dbReference>
<dbReference type="PANTHER" id="PTHR27003">
    <property type="entry name" value="OS07G0166700 PROTEIN"/>
    <property type="match status" value="1"/>
</dbReference>
<dbReference type="InterPro" id="IPR011009">
    <property type="entry name" value="Kinase-like_dom_sf"/>
</dbReference>
<dbReference type="PROSITE" id="PS51354">
    <property type="entry name" value="GLUTAREDOXIN_2"/>
    <property type="match status" value="1"/>
</dbReference>
<evidence type="ECO:0000313" key="12">
    <source>
        <dbReference type="Proteomes" id="UP000235145"/>
    </source>
</evidence>
<dbReference type="PROSITE" id="PS00108">
    <property type="entry name" value="PROTEIN_KINASE_ST"/>
    <property type="match status" value="1"/>
</dbReference>
<evidence type="ECO:0000256" key="7">
    <source>
        <dbReference type="ARBA" id="ARBA00047899"/>
    </source>
</evidence>
<dbReference type="InterPro" id="IPR045272">
    <property type="entry name" value="ANXUR1/2-like"/>
</dbReference>
<accession>A0A9R1VLX4</accession>
<sequence>MEEFEHLRVPLHFIKLATNNFGASNFIAEGGFGKVYKGEFKAEFFQSGDPIVGAVKLLDRSKDQADVSFWREIMLLSSYNHKNLISLLGYCDESDQRIIVYEYASNKSLDFHIFGPNLTWIQRLKICVGAACGLQFLHDPRGSQQRVLHRDIKSANILLDENWNAKIADFGLSKYGPANQQHTFLFSDAKGTLGYCDPMYIETMLLTKESDVYSFGVVLFEVLCSRPCVDYSFSDLRRSLPLLVKKCYQELTLHTIIDANLSQQIEQNSLDTFVELAYQCLEKDRTKRPSMDLVVSKLQTALKYQEEFEGKQPETRTSVSQKNGDDSDKEQVAGLSFKFKKTNKPSWEYEKICPPGGRDLIILYTGCYTHIPKTFYDCSSIESLLDLYRVSYEKRDLLWNTSFKGELEEMLGKDVLPPRLFIKGKYIGGAEEIELLDEQGKLQLLLLA</sequence>
<keyword evidence="4" id="KW-0547">Nucleotide-binding</keyword>
<dbReference type="GO" id="GO:0005886">
    <property type="term" value="C:plasma membrane"/>
    <property type="evidence" value="ECO:0000318"/>
    <property type="project" value="GO_Central"/>
</dbReference>
<dbReference type="SUPFAM" id="SSF52833">
    <property type="entry name" value="Thioredoxin-like"/>
    <property type="match status" value="1"/>
</dbReference>
<dbReference type="GO" id="GO:0004672">
    <property type="term" value="F:protein kinase activity"/>
    <property type="evidence" value="ECO:0000318"/>
    <property type="project" value="GO_Central"/>
</dbReference>
<dbReference type="Pfam" id="PF07714">
    <property type="entry name" value="PK_Tyr_Ser-Thr"/>
    <property type="match status" value="1"/>
</dbReference>
<dbReference type="GO" id="GO:0005524">
    <property type="term" value="F:ATP binding"/>
    <property type="evidence" value="ECO:0007669"/>
    <property type="project" value="UniProtKB-KW"/>
</dbReference>
<dbReference type="PANTHER" id="PTHR27003:SF359">
    <property type="entry name" value="SERINE_THREONINE-PROTEIN KINASE UNC-51-RELATED"/>
    <property type="match status" value="1"/>
</dbReference>
<evidence type="ECO:0000256" key="5">
    <source>
        <dbReference type="ARBA" id="ARBA00022777"/>
    </source>
</evidence>
<keyword evidence="5" id="KW-0418">Kinase</keyword>
<dbReference type="GO" id="GO:0004714">
    <property type="term" value="F:transmembrane receptor protein tyrosine kinase activity"/>
    <property type="evidence" value="ECO:0007669"/>
    <property type="project" value="InterPro"/>
</dbReference>
<name>A0A9R1VLX4_LACSA</name>
<keyword evidence="12" id="KW-1185">Reference proteome</keyword>
<reference evidence="11 12" key="1">
    <citation type="journal article" date="2017" name="Nat. Commun.">
        <title>Genome assembly with in vitro proximity ligation data and whole-genome triplication in lettuce.</title>
        <authorList>
            <person name="Reyes-Chin-Wo S."/>
            <person name="Wang Z."/>
            <person name="Yang X."/>
            <person name="Kozik A."/>
            <person name="Arikit S."/>
            <person name="Song C."/>
            <person name="Xia L."/>
            <person name="Froenicke L."/>
            <person name="Lavelle D.O."/>
            <person name="Truco M.J."/>
            <person name="Xia R."/>
            <person name="Zhu S."/>
            <person name="Xu C."/>
            <person name="Xu H."/>
            <person name="Xu X."/>
            <person name="Cox K."/>
            <person name="Korf I."/>
            <person name="Meyers B.C."/>
            <person name="Michelmore R.W."/>
        </authorList>
    </citation>
    <scope>NUCLEOTIDE SEQUENCE [LARGE SCALE GENOMIC DNA]</scope>
    <source>
        <strain evidence="12">cv. Salinas</strain>
        <tissue evidence="11">Seedlings</tissue>
    </source>
</reference>
<dbReference type="InterPro" id="IPR000719">
    <property type="entry name" value="Prot_kinase_dom"/>
</dbReference>
<dbReference type="SMART" id="SM00220">
    <property type="entry name" value="S_TKc"/>
    <property type="match status" value="1"/>
</dbReference>
<protein>
    <recommendedName>
        <fullName evidence="1">non-specific serine/threonine protein kinase</fullName>
        <ecNumber evidence="1">2.7.11.1</ecNumber>
    </recommendedName>
</protein>
<dbReference type="AlphaFoldDB" id="A0A9R1VLX4"/>
<comment type="catalytic activity">
    <reaction evidence="7">
        <text>L-threonyl-[protein] + ATP = O-phospho-L-threonyl-[protein] + ADP + H(+)</text>
        <dbReference type="Rhea" id="RHEA:46608"/>
        <dbReference type="Rhea" id="RHEA-COMP:11060"/>
        <dbReference type="Rhea" id="RHEA-COMP:11605"/>
        <dbReference type="ChEBI" id="CHEBI:15378"/>
        <dbReference type="ChEBI" id="CHEBI:30013"/>
        <dbReference type="ChEBI" id="CHEBI:30616"/>
        <dbReference type="ChEBI" id="CHEBI:61977"/>
        <dbReference type="ChEBI" id="CHEBI:456216"/>
        <dbReference type="EC" id="2.7.11.1"/>
    </reaction>
</comment>
<dbReference type="SUPFAM" id="SSF56112">
    <property type="entry name" value="Protein kinase-like (PK-like)"/>
    <property type="match status" value="1"/>
</dbReference>
<evidence type="ECO:0000256" key="9">
    <source>
        <dbReference type="SAM" id="MobiDB-lite"/>
    </source>
</evidence>
<evidence type="ECO:0000256" key="1">
    <source>
        <dbReference type="ARBA" id="ARBA00012513"/>
    </source>
</evidence>
<dbReference type="InterPro" id="IPR008271">
    <property type="entry name" value="Ser/Thr_kinase_AS"/>
</dbReference>
<keyword evidence="2" id="KW-0723">Serine/threonine-protein kinase</keyword>
<dbReference type="Gene3D" id="1.10.510.10">
    <property type="entry name" value="Transferase(Phosphotransferase) domain 1"/>
    <property type="match status" value="1"/>
</dbReference>
<dbReference type="PROSITE" id="PS50011">
    <property type="entry name" value="PROTEIN_KINASE_DOM"/>
    <property type="match status" value="1"/>
</dbReference>
<dbReference type="Gene3D" id="3.40.30.10">
    <property type="entry name" value="Glutaredoxin"/>
    <property type="match status" value="1"/>
</dbReference>
<dbReference type="FunFam" id="1.10.510.10:FF:001023">
    <property type="entry name" value="Os07g0541700 protein"/>
    <property type="match status" value="1"/>
</dbReference>
<dbReference type="EC" id="2.7.11.1" evidence="1"/>
<evidence type="ECO:0000256" key="4">
    <source>
        <dbReference type="ARBA" id="ARBA00022741"/>
    </source>
</evidence>
<feature type="domain" description="Protein kinase" evidence="10">
    <location>
        <begin position="21"/>
        <end position="302"/>
    </location>
</feature>